<evidence type="ECO:0000313" key="2">
    <source>
        <dbReference type="Proteomes" id="UP000298663"/>
    </source>
</evidence>
<accession>A0A4V5ZYE4</accession>
<reference evidence="1 2" key="2">
    <citation type="journal article" date="2019" name="G3 (Bethesda)">
        <title>Hybrid Assembly of the Genome of the Entomopathogenic Nematode Steinernema carpocapsae Identifies the X-Chromosome.</title>
        <authorList>
            <person name="Serra L."/>
            <person name="Macchietto M."/>
            <person name="Macias-Munoz A."/>
            <person name="McGill C.J."/>
            <person name="Rodriguez I.M."/>
            <person name="Rodriguez B."/>
            <person name="Murad R."/>
            <person name="Mortazavi A."/>
        </authorList>
    </citation>
    <scope>NUCLEOTIDE SEQUENCE [LARGE SCALE GENOMIC DNA]</scope>
    <source>
        <strain evidence="1 2">ALL</strain>
    </source>
</reference>
<dbReference type="AlphaFoldDB" id="A0A4V5ZYE4"/>
<comment type="caution">
    <text evidence="1">The sequence shown here is derived from an EMBL/GenBank/DDBJ whole genome shotgun (WGS) entry which is preliminary data.</text>
</comment>
<organism evidence="1 2">
    <name type="scientific">Steinernema carpocapsae</name>
    <name type="common">Entomopathogenic nematode</name>
    <dbReference type="NCBI Taxonomy" id="34508"/>
    <lineage>
        <taxon>Eukaryota</taxon>
        <taxon>Metazoa</taxon>
        <taxon>Ecdysozoa</taxon>
        <taxon>Nematoda</taxon>
        <taxon>Chromadorea</taxon>
        <taxon>Rhabditida</taxon>
        <taxon>Tylenchina</taxon>
        <taxon>Panagrolaimomorpha</taxon>
        <taxon>Strongyloidoidea</taxon>
        <taxon>Steinernematidae</taxon>
        <taxon>Steinernema</taxon>
    </lineage>
</organism>
<dbReference type="Proteomes" id="UP000298663">
    <property type="component" value="Unassembled WGS sequence"/>
</dbReference>
<name>A0A4V5ZYE4_STECR</name>
<gene>
    <name evidence="1" type="ORF">L596_027195</name>
</gene>
<proteinExistence type="predicted"/>
<evidence type="ECO:0000313" key="1">
    <source>
        <dbReference type="EMBL" id="TKR63355.1"/>
    </source>
</evidence>
<sequence>MNKYTLWSNMEYEEVDYMNSYGINVECVKSDPIGKTYLATTNANPTRGIQWIEENPGPDHLFSAQDLYILKFCFVVFGFELLTT</sequence>
<protein>
    <submittedName>
        <fullName evidence="1">Uncharacterized protein</fullName>
    </submittedName>
</protein>
<keyword evidence="2" id="KW-1185">Reference proteome</keyword>
<dbReference type="EMBL" id="AZBU02000010">
    <property type="protein sequence ID" value="TKR63355.1"/>
    <property type="molecule type" value="Genomic_DNA"/>
</dbReference>
<reference evidence="1 2" key="1">
    <citation type="journal article" date="2015" name="Genome Biol.">
        <title>Comparative genomics of Steinernema reveals deeply conserved gene regulatory networks.</title>
        <authorList>
            <person name="Dillman A.R."/>
            <person name="Macchietto M."/>
            <person name="Porter C.F."/>
            <person name="Rogers A."/>
            <person name="Williams B."/>
            <person name="Antoshechkin I."/>
            <person name="Lee M.M."/>
            <person name="Goodwin Z."/>
            <person name="Lu X."/>
            <person name="Lewis E.E."/>
            <person name="Goodrich-Blair H."/>
            <person name="Stock S.P."/>
            <person name="Adams B.J."/>
            <person name="Sternberg P.W."/>
            <person name="Mortazavi A."/>
        </authorList>
    </citation>
    <scope>NUCLEOTIDE SEQUENCE [LARGE SCALE GENOMIC DNA]</scope>
    <source>
        <strain evidence="1 2">ALL</strain>
    </source>
</reference>